<organism evidence="1 2">
    <name type="scientific">Streblomastix strix</name>
    <dbReference type="NCBI Taxonomy" id="222440"/>
    <lineage>
        <taxon>Eukaryota</taxon>
        <taxon>Metamonada</taxon>
        <taxon>Preaxostyla</taxon>
        <taxon>Oxymonadida</taxon>
        <taxon>Streblomastigidae</taxon>
        <taxon>Streblomastix</taxon>
    </lineage>
</organism>
<dbReference type="EMBL" id="SNRW01035297">
    <property type="protein sequence ID" value="KAA6355023.1"/>
    <property type="molecule type" value="Genomic_DNA"/>
</dbReference>
<dbReference type="AlphaFoldDB" id="A0A5J4TB00"/>
<evidence type="ECO:0000313" key="2">
    <source>
        <dbReference type="Proteomes" id="UP000324800"/>
    </source>
</evidence>
<reference evidence="1 2" key="1">
    <citation type="submission" date="2019-03" db="EMBL/GenBank/DDBJ databases">
        <title>Single cell metagenomics reveals metabolic interactions within the superorganism composed of flagellate Streblomastix strix and complex community of Bacteroidetes bacteria on its surface.</title>
        <authorList>
            <person name="Treitli S.C."/>
            <person name="Kolisko M."/>
            <person name="Husnik F."/>
            <person name="Keeling P."/>
            <person name="Hampl V."/>
        </authorList>
    </citation>
    <scope>NUCLEOTIDE SEQUENCE [LARGE SCALE GENOMIC DNA]</scope>
    <source>
        <strain evidence="1">ST1C</strain>
    </source>
</reference>
<gene>
    <name evidence="1" type="ORF">EZS28_049450</name>
</gene>
<protein>
    <submittedName>
        <fullName evidence="1">Uncharacterized protein</fullName>
    </submittedName>
</protein>
<sequence length="54" mass="5416">GGAALETGLAADLVGLAICDVVEGAAERVQAGGGDLIFDYYCGGESASFDYDEL</sequence>
<accession>A0A5J4TB00</accession>
<comment type="caution">
    <text evidence="1">The sequence shown here is derived from an EMBL/GenBank/DDBJ whole genome shotgun (WGS) entry which is preliminary data.</text>
</comment>
<evidence type="ECO:0000313" key="1">
    <source>
        <dbReference type="EMBL" id="KAA6355023.1"/>
    </source>
</evidence>
<name>A0A5J4TB00_9EUKA</name>
<proteinExistence type="predicted"/>
<dbReference type="Proteomes" id="UP000324800">
    <property type="component" value="Unassembled WGS sequence"/>
</dbReference>
<feature type="non-terminal residue" evidence="1">
    <location>
        <position position="1"/>
    </location>
</feature>